<dbReference type="AlphaFoldDB" id="A0A6B3LRF5"/>
<feature type="compositionally biased region" description="Basic and acidic residues" evidence="1">
    <location>
        <begin position="91"/>
        <end position="108"/>
    </location>
</feature>
<keyword evidence="2" id="KW-0472">Membrane</keyword>
<name>A0A6B3LRF5_9BACT</name>
<dbReference type="Proteomes" id="UP000474777">
    <property type="component" value="Unassembled WGS sequence"/>
</dbReference>
<proteinExistence type="predicted"/>
<accession>A0A6B3LRF5</accession>
<reference evidence="3 4" key="1">
    <citation type="submission" date="2020-02" db="EMBL/GenBank/DDBJ databases">
        <authorList>
            <person name="Kim M.K."/>
        </authorList>
    </citation>
    <scope>NUCLEOTIDE SEQUENCE [LARGE SCALE GENOMIC DNA]</scope>
    <source>
        <strain evidence="3 4">BT327</strain>
    </source>
</reference>
<evidence type="ECO:0000313" key="4">
    <source>
        <dbReference type="Proteomes" id="UP000474777"/>
    </source>
</evidence>
<keyword evidence="2" id="KW-0812">Transmembrane</keyword>
<feature type="transmembrane region" description="Helical" evidence="2">
    <location>
        <begin position="143"/>
        <end position="161"/>
    </location>
</feature>
<organism evidence="3 4">
    <name type="scientific">Pontibacter burrus</name>
    <dbReference type="NCBI Taxonomy" id="2704466"/>
    <lineage>
        <taxon>Bacteria</taxon>
        <taxon>Pseudomonadati</taxon>
        <taxon>Bacteroidota</taxon>
        <taxon>Cytophagia</taxon>
        <taxon>Cytophagales</taxon>
        <taxon>Hymenobacteraceae</taxon>
        <taxon>Pontibacter</taxon>
    </lineage>
</organism>
<evidence type="ECO:0000313" key="3">
    <source>
        <dbReference type="EMBL" id="NEM96147.1"/>
    </source>
</evidence>
<gene>
    <name evidence="3" type="ORF">GXP69_00445</name>
</gene>
<evidence type="ECO:0000256" key="2">
    <source>
        <dbReference type="SAM" id="Phobius"/>
    </source>
</evidence>
<feature type="transmembrane region" description="Helical" evidence="2">
    <location>
        <begin position="7"/>
        <end position="26"/>
    </location>
</feature>
<evidence type="ECO:0000256" key="1">
    <source>
        <dbReference type="SAM" id="MobiDB-lite"/>
    </source>
</evidence>
<dbReference type="PROSITE" id="PS51257">
    <property type="entry name" value="PROKAR_LIPOPROTEIN"/>
    <property type="match status" value="1"/>
</dbReference>
<dbReference type="RefSeq" id="WP_163910871.1">
    <property type="nucleotide sequence ID" value="NZ_JAAGWD010000001.1"/>
</dbReference>
<comment type="caution">
    <text evidence="3">The sequence shown here is derived from an EMBL/GenBank/DDBJ whole genome shotgun (WGS) entry which is preliminary data.</text>
</comment>
<sequence>MEANRNGWIYAILIIALAFCVVFTFGCKTMQVEQKPFVMELKDSIDFDPARLTLLNGWQAQRVDDKTVVWFPPAVNNQKIKVKGSHNAKTVAKDKSKTKDVGNTDTKARGKGIIGNDNAPIEAKRQAVVGDGNKVEQNSSLPWWVWLLLGAGLVAGGIAWWHKKFG</sequence>
<keyword evidence="4" id="KW-1185">Reference proteome</keyword>
<keyword evidence="2" id="KW-1133">Transmembrane helix</keyword>
<feature type="region of interest" description="Disordered" evidence="1">
    <location>
        <begin position="87"/>
        <end position="108"/>
    </location>
</feature>
<dbReference type="EMBL" id="JAAGWD010000001">
    <property type="protein sequence ID" value="NEM96147.1"/>
    <property type="molecule type" value="Genomic_DNA"/>
</dbReference>
<protein>
    <submittedName>
        <fullName evidence="3">Uncharacterized protein</fullName>
    </submittedName>
</protein>